<evidence type="ECO:0000313" key="3">
    <source>
        <dbReference type="Proteomes" id="UP000285625"/>
    </source>
</evidence>
<keyword evidence="2" id="KW-0378">Hydrolase</keyword>
<evidence type="ECO:0000259" key="1">
    <source>
        <dbReference type="Pfam" id="PF02517"/>
    </source>
</evidence>
<comment type="caution">
    <text evidence="2">The sequence shown here is derived from an EMBL/GenBank/DDBJ whole genome shotgun (WGS) entry which is preliminary data.</text>
</comment>
<dbReference type="KEGG" id="shu:SHYC_00715"/>
<dbReference type="Pfam" id="PF02517">
    <property type="entry name" value="Rce1-like"/>
    <property type="match status" value="1"/>
</dbReference>
<dbReference type="EMBL" id="QXVO01000025">
    <property type="protein sequence ID" value="RIO44960.1"/>
    <property type="molecule type" value="Genomic_DNA"/>
</dbReference>
<gene>
    <name evidence="2" type="ORF">BUZ57_08440</name>
</gene>
<name>A0A0A8HQ23_STAHY</name>
<keyword evidence="2" id="KW-0645">Protease</keyword>
<dbReference type="AlphaFoldDB" id="A0A0A8HQ23"/>
<dbReference type="GeneID" id="41071998"/>
<dbReference type="GO" id="GO:0006508">
    <property type="term" value="P:proteolysis"/>
    <property type="evidence" value="ECO:0007669"/>
    <property type="project" value="UniProtKB-KW"/>
</dbReference>
<dbReference type="GO" id="GO:0080120">
    <property type="term" value="P:CAAX-box protein maturation"/>
    <property type="evidence" value="ECO:0007669"/>
    <property type="project" value="UniProtKB-ARBA"/>
</dbReference>
<protein>
    <submittedName>
        <fullName evidence="2">CPBP family intramembrane metalloprotease</fullName>
    </submittedName>
</protein>
<dbReference type="GO" id="GO:0004175">
    <property type="term" value="F:endopeptidase activity"/>
    <property type="evidence" value="ECO:0007669"/>
    <property type="project" value="UniProtKB-ARBA"/>
</dbReference>
<dbReference type="GO" id="GO:0008237">
    <property type="term" value="F:metallopeptidase activity"/>
    <property type="evidence" value="ECO:0007669"/>
    <property type="project" value="UniProtKB-KW"/>
</dbReference>
<dbReference type="PANTHER" id="PTHR43592">
    <property type="entry name" value="CAAX AMINO TERMINAL PROTEASE"/>
    <property type="match status" value="1"/>
</dbReference>
<dbReference type="PANTHER" id="PTHR43592:SF15">
    <property type="entry name" value="CAAX AMINO TERMINAL PROTEASE FAMILY PROTEIN"/>
    <property type="match status" value="1"/>
</dbReference>
<keyword evidence="2" id="KW-0482">Metalloprotease</keyword>
<dbReference type="Proteomes" id="UP000285625">
    <property type="component" value="Unassembled WGS sequence"/>
</dbReference>
<proteinExistence type="predicted"/>
<accession>A0A0A8HQ23</accession>
<reference evidence="2 3" key="1">
    <citation type="journal article" date="2016" name="Front. Microbiol.">
        <title>Comprehensive Phylogenetic Analysis of Bovine Non-aureus Staphylococci Species Based on Whole-Genome Sequencing.</title>
        <authorList>
            <person name="Naushad S."/>
            <person name="Barkema H.W."/>
            <person name="Luby C."/>
            <person name="Condas L.A."/>
            <person name="Nobrega D.B."/>
            <person name="Carson D.A."/>
            <person name="De Buck J."/>
        </authorList>
    </citation>
    <scope>NUCLEOTIDE SEQUENCE [LARGE SCALE GENOMIC DNA]</scope>
    <source>
        <strain evidence="2 3">SNUC 5959</strain>
    </source>
</reference>
<sequence length="250" mass="28228">MEKHTKFIIAYFIVSGLGMSIMNFGLGIEYGTENFLFSYIAVLVILALMASIYGLRYRASFSMQTPKPEKTFFYFLPFIPFVTLTVLALITASATFSFTPLYLFPLVTSLIIGIAEEGAFRGILLGGLARHMKPIYAVLISALLFALLHLKNVVGGLPLPDATLQAVTTIPIGLFLGVLYVYTRQIIFPILFHMFWDYIFISNVYDAFKYAQQFLNVIEYSLYIVTAILLVHMIKMPPFGRKIEENPEKP</sequence>
<feature type="domain" description="CAAX prenyl protease 2/Lysostaphin resistance protein A-like" evidence="1">
    <location>
        <begin position="102"/>
        <end position="199"/>
    </location>
</feature>
<evidence type="ECO:0000313" key="2">
    <source>
        <dbReference type="EMBL" id="RIO44960.1"/>
    </source>
</evidence>
<organism evidence="2 3">
    <name type="scientific">Staphylococcus hyicus</name>
    <dbReference type="NCBI Taxonomy" id="1284"/>
    <lineage>
        <taxon>Bacteria</taxon>
        <taxon>Bacillati</taxon>
        <taxon>Bacillota</taxon>
        <taxon>Bacilli</taxon>
        <taxon>Bacillales</taxon>
        <taxon>Staphylococcaceae</taxon>
        <taxon>Staphylococcus</taxon>
    </lineage>
</organism>
<dbReference type="RefSeq" id="WP_039643604.1">
    <property type="nucleotide sequence ID" value="NZ_CP008747.1"/>
</dbReference>
<dbReference type="InterPro" id="IPR003675">
    <property type="entry name" value="Rce1/LyrA-like_dom"/>
</dbReference>
<dbReference type="HOGENOM" id="CLU_098318_0_0_9"/>